<name>A0ABR3VXY6_9PEZI</name>
<organism evidence="1 2">
    <name type="scientific">Diaporthe australafricana</name>
    <dbReference type="NCBI Taxonomy" id="127596"/>
    <lineage>
        <taxon>Eukaryota</taxon>
        <taxon>Fungi</taxon>
        <taxon>Dikarya</taxon>
        <taxon>Ascomycota</taxon>
        <taxon>Pezizomycotina</taxon>
        <taxon>Sordariomycetes</taxon>
        <taxon>Sordariomycetidae</taxon>
        <taxon>Diaporthales</taxon>
        <taxon>Diaporthaceae</taxon>
        <taxon>Diaporthe</taxon>
    </lineage>
</organism>
<reference evidence="1 2" key="1">
    <citation type="journal article" date="2024" name="IMA Fungus">
        <title>IMA Genome - F19 : A genome assembly and annotation guide to empower mycologists, including annotated draft genome sequences of Ceratocystis pirilliformis, Diaporthe australafricana, Fusarium ophioides, Paecilomyces lecythidis, and Sporothrix stenoceras.</title>
        <authorList>
            <person name="Aylward J."/>
            <person name="Wilson A.M."/>
            <person name="Visagie C.M."/>
            <person name="Spraker J."/>
            <person name="Barnes I."/>
            <person name="Buitendag C."/>
            <person name="Ceriani C."/>
            <person name="Del Mar Angel L."/>
            <person name="du Plessis D."/>
            <person name="Fuchs T."/>
            <person name="Gasser K."/>
            <person name="Kramer D."/>
            <person name="Li W."/>
            <person name="Munsamy K."/>
            <person name="Piso A."/>
            <person name="Price J.L."/>
            <person name="Sonnekus B."/>
            <person name="Thomas C."/>
            <person name="van der Nest A."/>
            <person name="van Dijk A."/>
            <person name="van Heerden A."/>
            <person name="van Vuuren N."/>
            <person name="Yilmaz N."/>
            <person name="Duong T.A."/>
            <person name="van der Merwe N.A."/>
            <person name="Wingfield M.J."/>
            <person name="Wingfield B.D."/>
        </authorList>
    </citation>
    <scope>NUCLEOTIDE SEQUENCE [LARGE SCALE GENOMIC DNA]</scope>
    <source>
        <strain evidence="1 2">CMW 18300</strain>
    </source>
</reference>
<sequence>MDHLGTVPEASAGSGLGVPALTIQDKIKEAEKQDDCDDGSVTKRYHRLRAEDLPCFIKKLEGNQKEKLKVDAGRIKRCRTKFQQSDGRLLLDVEKSFKQWRSEAGLRRDTLLKFTPANRDGHCKEPNSFEDGIDAHEDAIKDAGPEHDFKAGFLFFQKRRTGWRKATCHGHGFDEFEKFPNQKITVHKALFDKQHNPISMTKDENGTGI</sequence>
<proteinExistence type="predicted"/>
<gene>
    <name evidence="1" type="ORF">Daus18300_013713</name>
</gene>
<dbReference type="Proteomes" id="UP001583177">
    <property type="component" value="Unassembled WGS sequence"/>
</dbReference>
<protein>
    <recommendedName>
        <fullName evidence="3">FluG domain-containing protein</fullName>
    </recommendedName>
</protein>
<evidence type="ECO:0000313" key="2">
    <source>
        <dbReference type="Proteomes" id="UP001583177"/>
    </source>
</evidence>
<keyword evidence="2" id="KW-1185">Reference proteome</keyword>
<accession>A0ABR3VXY6</accession>
<comment type="caution">
    <text evidence="1">The sequence shown here is derived from an EMBL/GenBank/DDBJ whole genome shotgun (WGS) entry which is preliminary data.</text>
</comment>
<evidence type="ECO:0000313" key="1">
    <source>
        <dbReference type="EMBL" id="KAL1848114.1"/>
    </source>
</evidence>
<evidence type="ECO:0008006" key="3">
    <source>
        <dbReference type="Google" id="ProtNLM"/>
    </source>
</evidence>
<dbReference type="EMBL" id="JAWRVE010000226">
    <property type="protein sequence ID" value="KAL1848114.1"/>
    <property type="molecule type" value="Genomic_DNA"/>
</dbReference>